<comment type="caution">
    <text evidence="2">The sequence shown here is derived from an EMBL/GenBank/DDBJ whole genome shotgun (WGS) entry which is preliminary data.</text>
</comment>
<gene>
    <name evidence="2" type="ORF">HNR61_007850</name>
</gene>
<reference evidence="2 3" key="1">
    <citation type="submission" date="2020-08" db="EMBL/GenBank/DDBJ databases">
        <title>Genomic Encyclopedia of Type Strains, Phase IV (KMG-IV): sequencing the most valuable type-strain genomes for metagenomic binning, comparative biology and taxonomic classification.</title>
        <authorList>
            <person name="Goeker M."/>
        </authorList>
    </citation>
    <scope>NUCLEOTIDE SEQUENCE [LARGE SCALE GENOMIC DNA]</scope>
    <source>
        <strain evidence="2 3">DSM 44197</strain>
    </source>
</reference>
<proteinExistence type="predicted"/>
<protein>
    <submittedName>
        <fullName evidence="2">Uncharacterized protein</fullName>
    </submittedName>
</protein>
<keyword evidence="1" id="KW-0812">Transmembrane</keyword>
<dbReference type="RefSeq" id="WP_182848104.1">
    <property type="nucleotide sequence ID" value="NZ_BAAALP010000007.1"/>
</dbReference>
<feature type="transmembrane region" description="Helical" evidence="1">
    <location>
        <begin position="98"/>
        <end position="131"/>
    </location>
</feature>
<dbReference type="AlphaFoldDB" id="A0A7W3LXL0"/>
<keyword evidence="3" id="KW-1185">Reference proteome</keyword>
<dbReference type="Pfam" id="PF20064">
    <property type="entry name" value="DUF6463"/>
    <property type="match status" value="1"/>
</dbReference>
<accession>A0A7W3LXL0</accession>
<name>A0A7W3LXL0_ACTNM</name>
<dbReference type="InterPro" id="IPR045590">
    <property type="entry name" value="DUF6463"/>
</dbReference>
<organism evidence="2 3">
    <name type="scientific">Actinomadura namibiensis</name>
    <dbReference type="NCBI Taxonomy" id="182080"/>
    <lineage>
        <taxon>Bacteria</taxon>
        <taxon>Bacillati</taxon>
        <taxon>Actinomycetota</taxon>
        <taxon>Actinomycetes</taxon>
        <taxon>Streptosporangiales</taxon>
        <taxon>Thermomonosporaceae</taxon>
        <taxon>Actinomadura</taxon>
    </lineage>
</organism>
<evidence type="ECO:0000313" key="3">
    <source>
        <dbReference type="Proteomes" id="UP000572680"/>
    </source>
</evidence>
<dbReference type="Proteomes" id="UP000572680">
    <property type="component" value="Unassembled WGS sequence"/>
</dbReference>
<feature type="transmembrane region" description="Helical" evidence="1">
    <location>
        <begin position="64"/>
        <end position="86"/>
    </location>
</feature>
<keyword evidence="1" id="KW-1133">Transmembrane helix</keyword>
<evidence type="ECO:0000256" key="1">
    <source>
        <dbReference type="SAM" id="Phobius"/>
    </source>
</evidence>
<evidence type="ECO:0000313" key="2">
    <source>
        <dbReference type="EMBL" id="MBA8956168.1"/>
    </source>
</evidence>
<keyword evidence="1" id="KW-0472">Membrane</keyword>
<dbReference type="EMBL" id="JACJIA010000014">
    <property type="protein sequence ID" value="MBA8956168.1"/>
    <property type="molecule type" value="Genomic_DNA"/>
</dbReference>
<sequence length="144" mass="15488">MTTTTAQDEAEPATLTRWGGWSCVAIGLGHSALGASMTWRHWAGWMAGDLHWGLGSPEMPESKLAFWAVPGSFALPLVLLGLMAVAQAREGRTLPRHVGLALLAWAVFGAYVCFPTFGFFLVLVPVALFLLDARRSRRAAVPAP</sequence>